<dbReference type="EMBL" id="QVLU01000007">
    <property type="protein sequence ID" value="RGE72239.1"/>
    <property type="molecule type" value="Genomic_DNA"/>
</dbReference>
<dbReference type="OrthoDB" id="9804747at2"/>
<protein>
    <submittedName>
        <fullName evidence="3">GGDEF domain-containing protein</fullName>
    </submittedName>
</protein>
<sequence>MKYYYTYTELQSEMSVLQNTFAIVRLVDPFICHTVKISMADGILTLTPDKPCYSVWDKKQQCVNCISARAMKSKTSCTKFEYMQDHIYQIFCRYILLEDRELIMELVTDITGSVLNGEESPKEIENEFLFLNNKMVTDPVTLAYHPHYIDEHLINAAAYSGWNSEAFHLALIKIDNLDDICRDLGELACKGVLRAVADAAREILSDTGDGSFLARYDESIFFLACGCISHEELQNRLLELVRQASCLPVLFHGKPVPPRLSAGFLTCPPGKYHIFRECGKPNNYAEEQRPPAPDEYLQAGTILMEVRRLLDAAGRQPSGIAGRIL</sequence>
<dbReference type="Proteomes" id="UP000261166">
    <property type="component" value="Unassembled WGS sequence"/>
</dbReference>
<evidence type="ECO:0000259" key="1">
    <source>
        <dbReference type="SMART" id="SM00267"/>
    </source>
</evidence>
<proteinExistence type="predicted"/>
<dbReference type="RefSeq" id="WP_035323528.1">
    <property type="nucleotide sequence ID" value="NZ_CALBAU010000122.1"/>
</dbReference>
<dbReference type="SMART" id="SM00267">
    <property type="entry name" value="GGDEF"/>
    <property type="match status" value="1"/>
</dbReference>
<dbReference type="Gene3D" id="3.30.70.270">
    <property type="match status" value="1"/>
</dbReference>
<evidence type="ECO:0000313" key="3">
    <source>
        <dbReference type="EMBL" id="RGE72239.1"/>
    </source>
</evidence>
<accession>A0A3E3IYR4</accession>
<reference evidence="3 5" key="1">
    <citation type="submission" date="2018-08" db="EMBL/GenBank/DDBJ databases">
        <title>A genome reference for cultivated species of the human gut microbiota.</title>
        <authorList>
            <person name="Zou Y."/>
            <person name="Xue W."/>
            <person name="Luo G."/>
        </authorList>
    </citation>
    <scope>NUCLEOTIDE SEQUENCE [LARGE SCALE GENOMIC DNA]</scope>
    <source>
        <strain evidence="3 5">AF26-4BH</strain>
        <strain evidence="2">TF05-5AC</strain>
    </source>
</reference>
<evidence type="ECO:0000313" key="4">
    <source>
        <dbReference type="Proteomes" id="UP000260812"/>
    </source>
</evidence>
<feature type="domain" description="GGDEF" evidence="1">
    <location>
        <begin position="129"/>
        <end position="323"/>
    </location>
</feature>
<dbReference type="GeneID" id="97989203"/>
<comment type="caution">
    <text evidence="3">The sequence shown here is derived from an EMBL/GenBank/DDBJ whole genome shotgun (WGS) entry which is preliminary data.</text>
</comment>
<dbReference type="AlphaFoldDB" id="A0A3E3IYR4"/>
<dbReference type="SUPFAM" id="SSF55073">
    <property type="entry name" value="Nucleotide cyclase"/>
    <property type="match status" value="1"/>
</dbReference>
<gene>
    <name evidence="3" type="ORF">DWY69_10105</name>
    <name evidence="2" type="ORF">DXC51_20620</name>
</gene>
<dbReference type="InterPro" id="IPR043128">
    <property type="entry name" value="Rev_trsase/Diguanyl_cyclase"/>
</dbReference>
<organism evidence="3 5">
    <name type="scientific">Eisenbergiella massiliensis</name>
    <dbReference type="NCBI Taxonomy" id="1720294"/>
    <lineage>
        <taxon>Bacteria</taxon>
        <taxon>Bacillati</taxon>
        <taxon>Bacillota</taxon>
        <taxon>Clostridia</taxon>
        <taxon>Lachnospirales</taxon>
        <taxon>Lachnospiraceae</taxon>
        <taxon>Eisenbergiella</taxon>
    </lineage>
</organism>
<keyword evidence="4" id="KW-1185">Reference proteome</keyword>
<dbReference type="InterPro" id="IPR029787">
    <property type="entry name" value="Nucleotide_cyclase"/>
</dbReference>
<evidence type="ECO:0000313" key="2">
    <source>
        <dbReference type="EMBL" id="RGE57231.1"/>
    </source>
</evidence>
<dbReference type="InterPro" id="IPR000160">
    <property type="entry name" value="GGDEF_dom"/>
</dbReference>
<dbReference type="Proteomes" id="UP000260812">
    <property type="component" value="Unassembled WGS sequence"/>
</dbReference>
<name>A0A3E3IYR4_9FIRM</name>
<evidence type="ECO:0000313" key="5">
    <source>
        <dbReference type="Proteomes" id="UP000261166"/>
    </source>
</evidence>
<dbReference type="EMBL" id="QVLV01000017">
    <property type="protein sequence ID" value="RGE57231.1"/>
    <property type="molecule type" value="Genomic_DNA"/>
</dbReference>